<dbReference type="EMBL" id="JANTQA010000063">
    <property type="protein sequence ID" value="KAJ3427310.1"/>
    <property type="molecule type" value="Genomic_DNA"/>
</dbReference>
<dbReference type="Proteomes" id="UP001146793">
    <property type="component" value="Unassembled WGS sequence"/>
</dbReference>
<evidence type="ECO:0000313" key="1">
    <source>
        <dbReference type="EMBL" id="KAJ3427310.1"/>
    </source>
</evidence>
<dbReference type="AlphaFoldDB" id="A0AAV7YEC0"/>
<protein>
    <submittedName>
        <fullName evidence="1">Uncharacterized protein</fullName>
    </submittedName>
</protein>
<proteinExistence type="predicted"/>
<sequence length="226" mass="26839">MQQLKNLLKQEELDIQKVLNQRILYPKLKVKNLDVTTINQADLINWILGTSSPLIDVTTLEPNLFNAIFDYNLIFSENTEDRQIYFDVVAKLLTESKQCFLDPVIQKQLIKQMGRIDYKKRKKSHLLLLKIIEKLNDVEKDLKELFLKNIWEFIGKLIKVNEKNRGEGWENEQLTKMVFELKKKNKTKNFKKIVAKAKTITRSKLDENEEEEYKDLINLMNHNMKK</sequence>
<gene>
    <name evidence="1" type="ORF">M0812_26892</name>
</gene>
<comment type="caution">
    <text evidence="1">The sequence shown here is derived from an EMBL/GenBank/DDBJ whole genome shotgun (WGS) entry which is preliminary data.</text>
</comment>
<organism evidence="1 2">
    <name type="scientific">Anaeramoeba flamelloides</name>
    <dbReference type="NCBI Taxonomy" id="1746091"/>
    <lineage>
        <taxon>Eukaryota</taxon>
        <taxon>Metamonada</taxon>
        <taxon>Anaeramoebidae</taxon>
        <taxon>Anaeramoeba</taxon>
    </lineage>
</organism>
<reference evidence="1" key="1">
    <citation type="submission" date="2022-08" db="EMBL/GenBank/DDBJ databases">
        <title>Novel sulphate-reducing endosymbionts in the free-living metamonad Anaeramoeba.</title>
        <authorList>
            <person name="Jerlstrom-Hultqvist J."/>
            <person name="Cepicka I."/>
            <person name="Gallot-Lavallee L."/>
            <person name="Salas-Leiva D."/>
            <person name="Curtis B.A."/>
            <person name="Zahonova K."/>
            <person name="Pipaliya S."/>
            <person name="Dacks J."/>
            <person name="Roger A.J."/>
        </authorList>
    </citation>
    <scope>NUCLEOTIDE SEQUENCE</scope>
    <source>
        <strain evidence="1">Busselton2</strain>
    </source>
</reference>
<evidence type="ECO:0000313" key="2">
    <source>
        <dbReference type="Proteomes" id="UP001146793"/>
    </source>
</evidence>
<name>A0AAV7YEC0_9EUKA</name>
<accession>A0AAV7YEC0</accession>